<evidence type="ECO:0000313" key="5">
    <source>
        <dbReference type="Proteomes" id="UP001595698"/>
    </source>
</evidence>
<evidence type="ECO:0000259" key="3">
    <source>
        <dbReference type="Pfam" id="PF20434"/>
    </source>
</evidence>
<name>A0ABV8ETC4_9ACTN</name>
<evidence type="ECO:0000256" key="1">
    <source>
        <dbReference type="ARBA" id="ARBA00022801"/>
    </source>
</evidence>
<accession>A0ABV8ETC4</accession>
<dbReference type="EMBL" id="JBHSBC010000003">
    <property type="protein sequence ID" value="MFC3979618.1"/>
    <property type="molecule type" value="Genomic_DNA"/>
</dbReference>
<dbReference type="InterPro" id="IPR029058">
    <property type="entry name" value="AB_hydrolase_fold"/>
</dbReference>
<comment type="caution">
    <text evidence="4">The sequence shown here is derived from an EMBL/GenBank/DDBJ whole genome shotgun (WGS) entry which is preliminary data.</text>
</comment>
<dbReference type="GO" id="GO:0016787">
    <property type="term" value="F:hydrolase activity"/>
    <property type="evidence" value="ECO:0007669"/>
    <property type="project" value="UniProtKB-KW"/>
</dbReference>
<sequence>MSEDRSVLGRHAPGPDETVAYGPAPDQVSDLWHGQGPTVALVHGGFWRPEYDRVHLRPMANALREAGWNVAAVEYRREPGRPDAAVEDVRAALAALGPASGPMVVAGHSAGGHLALLASPGEAAVLALAPVADLRLAHRLDLDEGAVADFLGRPPDERPDLDPVRLRPGAGRVTLVHGTDDERVPVEVSESYVAAHPEASLVRIPGAGHFVVIDPESEAWPVVLRELAALAR</sequence>
<gene>
    <name evidence="4" type="ORF">ACFOYY_05785</name>
</gene>
<dbReference type="SUPFAM" id="SSF53474">
    <property type="entry name" value="alpha/beta-Hydrolases"/>
    <property type="match status" value="1"/>
</dbReference>
<keyword evidence="5" id="KW-1185">Reference proteome</keyword>
<dbReference type="PANTHER" id="PTHR48081:SF33">
    <property type="entry name" value="KYNURENINE FORMAMIDASE"/>
    <property type="match status" value="1"/>
</dbReference>
<dbReference type="PANTHER" id="PTHR48081">
    <property type="entry name" value="AB HYDROLASE SUPERFAMILY PROTEIN C4A8.06C"/>
    <property type="match status" value="1"/>
</dbReference>
<evidence type="ECO:0000256" key="2">
    <source>
        <dbReference type="SAM" id="MobiDB-lite"/>
    </source>
</evidence>
<dbReference type="Proteomes" id="UP001595698">
    <property type="component" value="Unassembled WGS sequence"/>
</dbReference>
<dbReference type="InterPro" id="IPR049492">
    <property type="entry name" value="BD-FAE-like_dom"/>
</dbReference>
<feature type="region of interest" description="Disordered" evidence="2">
    <location>
        <begin position="1"/>
        <end position="27"/>
    </location>
</feature>
<reference evidence="5" key="1">
    <citation type="journal article" date="2019" name="Int. J. Syst. Evol. Microbiol.">
        <title>The Global Catalogue of Microorganisms (GCM) 10K type strain sequencing project: providing services to taxonomists for standard genome sequencing and annotation.</title>
        <authorList>
            <consortium name="The Broad Institute Genomics Platform"/>
            <consortium name="The Broad Institute Genome Sequencing Center for Infectious Disease"/>
            <person name="Wu L."/>
            <person name="Ma J."/>
        </authorList>
    </citation>
    <scope>NUCLEOTIDE SEQUENCE [LARGE SCALE GENOMIC DNA]</scope>
    <source>
        <strain evidence="5">TBRC 7912</strain>
    </source>
</reference>
<dbReference type="RefSeq" id="WP_386188415.1">
    <property type="nucleotide sequence ID" value="NZ_JBHSBC010000003.1"/>
</dbReference>
<dbReference type="Pfam" id="PF20434">
    <property type="entry name" value="BD-FAE"/>
    <property type="match status" value="1"/>
</dbReference>
<protein>
    <submittedName>
        <fullName evidence="4">Alpha/beta hydrolase</fullName>
    </submittedName>
</protein>
<dbReference type="Gene3D" id="3.40.50.1820">
    <property type="entry name" value="alpha/beta hydrolase"/>
    <property type="match status" value="1"/>
</dbReference>
<feature type="domain" description="BD-FAE-like" evidence="3">
    <location>
        <begin position="36"/>
        <end position="119"/>
    </location>
</feature>
<organism evidence="4 5">
    <name type="scientific">Streptosporangium jomthongense</name>
    <dbReference type="NCBI Taxonomy" id="1193683"/>
    <lineage>
        <taxon>Bacteria</taxon>
        <taxon>Bacillati</taxon>
        <taxon>Actinomycetota</taxon>
        <taxon>Actinomycetes</taxon>
        <taxon>Streptosporangiales</taxon>
        <taxon>Streptosporangiaceae</taxon>
        <taxon>Streptosporangium</taxon>
    </lineage>
</organism>
<dbReference type="InterPro" id="IPR050300">
    <property type="entry name" value="GDXG_lipolytic_enzyme"/>
</dbReference>
<keyword evidence="1 4" id="KW-0378">Hydrolase</keyword>
<proteinExistence type="predicted"/>
<evidence type="ECO:0000313" key="4">
    <source>
        <dbReference type="EMBL" id="MFC3979618.1"/>
    </source>
</evidence>